<keyword evidence="9" id="KW-1015">Disulfide bond</keyword>
<evidence type="ECO:0000256" key="7">
    <source>
        <dbReference type="ARBA" id="ARBA00022729"/>
    </source>
</evidence>
<keyword evidence="7" id="KW-0732">Signal</keyword>
<keyword evidence="15" id="KW-1185">Reference proteome</keyword>
<dbReference type="Proteomes" id="UP000261620">
    <property type="component" value="Unplaced"/>
</dbReference>
<dbReference type="Ensembl" id="ENSMMOT00000000645.1">
    <property type="protein sequence ID" value="ENSMMOP00000000634.1"/>
    <property type="gene ID" value="ENSMMOG00000000546.1"/>
</dbReference>
<evidence type="ECO:0000256" key="2">
    <source>
        <dbReference type="ARBA" id="ARBA00004613"/>
    </source>
</evidence>
<comment type="subcellular location">
    <subcellularLocation>
        <location evidence="2">Secreted</location>
    </subcellularLocation>
</comment>
<feature type="domain" description="Beta-2-glycoprotein-1 fifth" evidence="13">
    <location>
        <begin position="177"/>
        <end position="242"/>
    </location>
</feature>
<dbReference type="AlphaFoldDB" id="A0A3Q3VWV8"/>
<evidence type="ECO:0000256" key="11">
    <source>
        <dbReference type="ARBA" id="ARBA00029855"/>
    </source>
</evidence>
<organism evidence="14 15">
    <name type="scientific">Mola mola</name>
    <name type="common">Ocean sunfish</name>
    <name type="synonym">Tetraodon mola</name>
    <dbReference type="NCBI Taxonomy" id="94237"/>
    <lineage>
        <taxon>Eukaryota</taxon>
        <taxon>Metazoa</taxon>
        <taxon>Chordata</taxon>
        <taxon>Craniata</taxon>
        <taxon>Vertebrata</taxon>
        <taxon>Euteleostomi</taxon>
        <taxon>Actinopterygii</taxon>
        <taxon>Neopterygii</taxon>
        <taxon>Teleostei</taxon>
        <taxon>Neoteleostei</taxon>
        <taxon>Acanthomorphata</taxon>
        <taxon>Eupercaria</taxon>
        <taxon>Tetraodontiformes</taxon>
        <taxon>Molidae</taxon>
        <taxon>Mola</taxon>
    </lineage>
</organism>
<reference evidence="14" key="2">
    <citation type="submission" date="2025-09" db="UniProtKB">
        <authorList>
            <consortium name="Ensembl"/>
        </authorList>
    </citation>
    <scope>IDENTIFICATION</scope>
</reference>
<keyword evidence="10" id="KW-0325">Glycoprotein</keyword>
<evidence type="ECO:0000256" key="1">
    <source>
        <dbReference type="ARBA" id="ARBA00003651"/>
    </source>
</evidence>
<evidence type="ECO:0000256" key="3">
    <source>
        <dbReference type="ARBA" id="ARBA00020104"/>
    </source>
</evidence>
<dbReference type="GO" id="GO:0008201">
    <property type="term" value="F:heparin binding"/>
    <property type="evidence" value="ECO:0007669"/>
    <property type="project" value="UniProtKB-KW"/>
</dbReference>
<protein>
    <recommendedName>
        <fullName evidence="3">Beta-2-glycoprotein 1</fullName>
    </recommendedName>
    <alternativeName>
        <fullName evidence="11">Apolipoprotein H</fullName>
    </alternativeName>
    <alternativeName>
        <fullName evidence="12">Beta-2-glycoprotein I</fullName>
    </alternativeName>
</protein>
<evidence type="ECO:0000256" key="6">
    <source>
        <dbReference type="ARBA" id="ARBA00022674"/>
    </source>
</evidence>
<dbReference type="InterPro" id="IPR015104">
    <property type="entry name" value="Sushi_2"/>
</dbReference>
<evidence type="ECO:0000259" key="13">
    <source>
        <dbReference type="Pfam" id="PF09014"/>
    </source>
</evidence>
<dbReference type="CDD" id="cd00033">
    <property type="entry name" value="CCP"/>
    <property type="match status" value="1"/>
</dbReference>
<evidence type="ECO:0000313" key="14">
    <source>
        <dbReference type="Ensembl" id="ENSMMOP00000000634.1"/>
    </source>
</evidence>
<dbReference type="SUPFAM" id="SSF57535">
    <property type="entry name" value="Complement control module/SCR domain"/>
    <property type="match status" value="2"/>
</dbReference>
<dbReference type="Pfam" id="PF09014">
    <property type="entry name" value="Sushi_2"/>
    <property type="match status" value="1"/>
</dbReference>
<name>A0A3Q3VWV8_MOLML</name>
<evidence type="ECO:0000313" key="15">
    <source>
        <dbReference type="Proteomes" id="UP000261620"/>
    </source>
</evidence>
<evidence type="ECO:0000256" key="5">
    <source>
        <dbReference type="ARBA" id="ARBA00022659"/>
    </source>
</evidence>
<keyword evidence="6" id="KW-0358">Heparin-binding</keyword>
<keyword evidence="5" id="KW-0768">Sushi</keyword>
<dbReference type="Gene3D" id="2.10.70.10">
    <property type="entry name" value="Complement Module, domain 1"/>
    <property type="match status" value="2"/>
</dbReference>
<evidence type="ECO:0000256" key="9">
    <source>
        <dbReference type="ARBA" id="ARBA00023157"/>
    </source>
</evidence>
<evidence type="ECO:0000256" key="4">
    <source>
        <dbReference type="ARBA" id="ARBA00022525"/>
    </source>
</evidence>
<keyword evidence="4" id="KW-0964">Secreted</keyword>
<accession>A0A3Q3VWV8</accession>
<keyword evidence="8" id="KW-0677">Repeat</keyword>
<reference evidence="14" key="1">
    <citation type="submission" date="2025-08" db="UniProtKB">
        <authorList>
            <consortium name="Ensembl"/>
        </authorList>
    </citation>
    <scope>IDENTIFICATION</scope>
</reference>
<dbReference type="GO" id="GO:0005576">
    <property type="term" value="C:extracellular region"/>
    <property type="evidence" value="ECO:0007669"/>
    <property type="project" value="UniProtKB-SubCell"/>
</dbReference>
<dbReference type="InterPro" id="IPR000436">
    <property type="entry name" value="Sushi_SCR_CCP_dom"/>
</dbReference>
<dbReference type="STRING" id="94237.ENSMMOP00000000634"/>
<proteinExistence type="predicted"/>
<evidence type="ECO:0000256" key="12">
    <source>
        <dbReference type="ARBA" id="ARBA00033414"/>
    </source>
</evidence>
<dbReference type="InterPro" id="IPR035976">
    <property type="entry name" value="Sushi/SCR/CCP_sf"/>
</dbReference>
<sequence>ALFYSTTSISCFSCHVRVRVFYYEALRRSTQVLTLGFHVNSNLNKLVIIRYVIQGASETRCLHDGTWRAPPPLCKAVNCLLPKPPRDGRIVHDKTVTGTTVMYGHSWTYERDPPMVPSYERDSCMADGTATEPPECRGQLRAPNDLFFFLIMQAIPLVNSQNLLQKCSMDSVLSLPAPCAVGIKSSHNFYNGKKLWIADLKPNRVLHGEHVTFYCLKKADRCGYPVVSTCNDGTLPIPECFVCEFLSVSLLLTNDHDVSPCGTRIMCCL</sequence>
<evidence type="ECO:0000256" key="8">
    <source>
        <dbReference type="ARBA" id="ARBA00022737"/>
    </source>
</evidence>
<comment type="function">
    <text evidence="1">Binds to various kinds of negatively charged substances such as heparin, phospholipids, and dextran sulfate. May prevent activation of the intrinsic blood coagulation cascade by binding to phospholipids on the surface of damaged cells.</text>
</comment>
<evidence type="ECO:0000256" key="10">
    <source>
        <dbReference type="ARBA" id="ARBA00023180"/>
    </source>
</evidence>